<organism evidence="1 2">
    <name type="scientific">Aspergillus terreus</name>
    <dbReference type="NCBI Taxonomy" id="33178"/>
    <lineage>
        <taxon>Eukaryota</taxon>
        <taxon>Fungi</taxon>
        <taxon>Dikarya</taxon>
        <taxon>Ascomycota</taxon>
        <taxon>Pezizomycotina</taxon>
        <taxon>Eurotiomycetes</taxon>
        <taxon>Eurotiomycetidae</taxon>
        <taxon>Eurotiales</taxon>
        <taxon>Aspergillaceae</taxon>
        <taxon>Aspergillus</taxon>
        <taxon>Aspergillus subgen. Circumdati</taxon>
    </lineage>
</organism>
<dbReference type="OrthoDB" id="4448901at2759"/>
<proteinExistence type="predicted"/>
<protein>
    <submittedName>
        <fullName evidence="1">Uncharacterized protein</fullName>
    </submittedName>
</protein>
<dbReference type="Proteomes" id="UP000452235">
    <property type="component" value="Unassembled WGS sequence"/>
</dbReference>
<accession>A0A5M3ZD84</accession>
<reference evidence="1 2" key="1">
    <citation type="submission" date="2020-01" db="EMBL/GenBank/DDBJ databases">
        <title>Aspergillus terreus IFO 6365 whole genome shotgun sequence.</title>
        <authorList>
            <person name="Kanamasa S."/>
            <person name="Takahashi H."/>
        </authorList>
    </citation>
    <scope>NUCLEOTIDE SEQUENCE [LARGE SCALE GENOMIC DNA]</scope>
    <source>
        <strain evidence="1 2">IFO 6365</strain>
    </source>
</reference>
<keyword evidence="2" id="KW-1185">Reference proteome</keyword>
<name>A0A5M3ZD84_ASPTE</name>
<gene>
    <name evidence="1" type="ORF">ATEIFO6365_0015014200</name>
</gene>
<dbReference type="EMBL" id="BLJY01000015">
    <property type="protein sequence ID" value="GFF21571.1"/>
    <property type="molecule type" value="Genomic_DNA"/>
</dbReference>
<dbReference type="AlphaFoldDB" id="A0A5M3ZD84"/>
<evidence type="ECO:0000313" key="2">
    <source>
        <dbReference type="Proteomes" id="UP000452235"/>
    </source>
</evidence>
<evidence type="ECO:0000313" key="1">
    <source>
        <dbReference type="EMBL" id="GFF21571.1"/>
    </source>
</evidence>
<comment type="caution">
    <text evidence="1">The sequence shown here is derived from an EMBL/GenBank/DDBJ whole genome shotgun (WGS) entry which is preliminary data.</text>
</comment>
<sequence length="91" mass="10679">MCRQLFTLYEWCQCEEDGGQEVCWSHRHEGCPGTSIETIHMQCFCNLHATKGFKSEKKSKKRLSLEGPSEKGSFTPRRKWYQVLGMRSRTF</sequence>